<dbReference type="AlphaFoldDB" id="A0A3P5XRK8"/>
<organism evidence="2 3">
    <name type="scientific">Pseudogemmobacter humi</name>
    <dbReference type="NCBI Taxonomy" id="2483812"/>
    <lineage>
        <taxon>Bacteria</taxon>
        <taxon>Pseudomonadati</taxon>
        <taxon>Pseudomonadota</taxon>
        <taxon>Alphaproteobacteria</taxon>
        <taxon>Rhodobacterales</taxon>
        <taxon>Paracoccaceae</taxon>
        <taxon>Pseudogemmobacter</taxon>
    </lineage>
</organism>
<keyword evidence="3" id="KW-1185">Reference proteome</keyword>
<gene>
    <name evidence="2" type="ORF">XINFAN_02913</name>
</gene>
<evidence type="ECO:0000313" key="2">
    <source>
        <dbReference type="EMBL" id="VDC31512.1"/>
    </source>
</evidence>
<evidence type="ECO:0000256" key="1">
    <source>
        <dbReference type="SAM" id="SignalP"/>
    </source>
</evidence>
<accession>A0A3P5XRK8</accession>
<dbReference type="Proteomes" id="UP000277498">
    <property type="component" value="Unassembled WGS sequence"/>
</dbReference>
<sequence>MPANSLSRILLSGLCLAALSACSRSGEISAASGDQVTIRLEQGTHRAAEAQAGAERLCADFGRKPQFLAMTTEPGSLARHIIRYDFACVAQGDPALS</sequence>
<feature type="signal peptide" evidence="1">
    <location>
        <begin position="1"/>
        <end position="17"/>
    </location>
</feature>
<keyword evidence="1" id="KW-0732">Signal</keyword>
<name>A0A3P5XRK8_9RHOB</name>
<evidence type="ECO:0000313" key="3">
    <source>
        <dbReference type="Proteomes" id="UP000277498"/>
    </source>
</evidence>
<proteinExistence type="predicted"/>
<protein>
    <recommendedName>
        <fullName evidence="4">Lipoprotein</fullName>
    </recommendedName>
</protein>
<feature type="chain" id="PRO_5018208825" description="Lipoprotein" evidence="1">
    <location>
        <begin position="18"/>
        <end position="97"/>
    </location>
</feature>
<evidence type="ECO:0008006" key="4">
    <source>
        <dbReference type="Google" id="ProtNLM"/>
    </source>
</evidence>
<reference evidence="2 3" key="1">
    <citation type="submission" date="2018-11" db="EMBL/GenBank/DDBJ databases">
        <authorList>
            <person name="Criscuolo A."/>
        </authorList>
    </citation>
    <scope>NUCLEOTIDE SEQUENCE [LARGE SCALE GENOMIC DNA]</scope>
    <source>
        <strain evidence="2">ACIP111625</strain>
    </source>
</reference>
<dbReference type="EMBL" id="UXAW01000085">
    <property type="protein sequence ID" value="VDC31512.1"/>
    <property type="molecule type" value="Genomic_DNA"/>
</dbReference>